<dbReference type="Proteomes" id="UP000664132">
    <property type="component" value="Unassembled WGS sequence"/>
</dbReference>
<protein>
    <submittedName>
        <fullName evidence="1">Uncharacterized protein</fullName>
    </submittedName>
</protein>
<proteinExistence type="predicted"/>
<organism evidence="1 2">
    <name type="scientific">Cadophora malorum</name>
    <dbReference type="NCBI Taxonomy" id="108018"/>
    <lineage>
        <taxon>Eukaryota</taxon>
        <taxon>Fungi</taxon>
        <taxon>Dikarya</taxon>
        <taxon>Ascomycota</taxon>
        <taxon>Pezizomycotina</taxon>
        <taxon>Leotiomycetes</taxon>
        <taxon>Helotiales</taxon>
        <taxon>Ploettnerulaceae</taxon>
        <taxon>Cadophora</taxon>
    </lineage>
</organism>
<dbReference type="OrthoDB" id="10411463at2759"/>
<evidence type="ECO:0000313" key="2">
    <source>
        <dbReference type="Proteomes" id="UP000664132"/>
    </source>
</evidence>
<accession>A0A8H7WB31</accession>
<reference evidence="1" key="1">
    <citation type="submission" date="2021-02" db="EMBL/GenBank/DDBJ databases">
        <title>Genome sequence Cadophora malorum strain M34.</title>
        <authorList>
            <person name="Stefanovic E."/>
            <person name="Vu D."/>
            <person name="Scully C."/>
            <person name="Dijksterhuis J."/>
            <person name="Roader J."/>
            <person name="Houbraken J."/>
        </authorList>
    </citation>
    <scope>NUCLEOTIDE SEQUENCE</scope>
    <source>
        <strain evidence="1">M34</strain>
    </source>
</reference>
<comment type="caution">
    <text evidence="1">The sequence shown here is derived from an EMBL/GenBank/DDBJ whole genome shotgun (WGS) entry which is preliminary data.</text>
</comment>
<gene>
    <name evidence="1" type="ORF">IFR04_005781</name>
</gene>
<evidence type="ECO:0000313" key="1">
    <source>
        <dbReference type="EMBL" id="KAG4421138.1"/>
    </source>
</evidence>
<keyword evidence="2" id="KW-1185">Reference proteome</keyword>
<dbReference type="EMBL" id="JAFJYH010000071">
    <property type="protein sequence ID" value="KAG4421138.1"/>
    <property type="molecule type" value="Genomic_DNA"/>
</dbReference>
<dbReference type="AlphaFoldDB" id="A0A8H7WB31"/>
<sequence>MASAPSFMPFQDWVSTNHASENSHLGGHISVDTLLDREMKGYTDYLECIQSIAQKKLEDLGGNVKDPRDTHEESLATTIEEAGSRWKSFTELATQIRNRPYNFEPSDPVIPSFVEFADRSCPELDSIPVYNRAIAYEAYARMIMAVAGVNARRICAAYEISREERTEADRRELFGLSRDLNTEALQKLNRLRDEMREFIFNTLEDTVLHQEIADTLAVMFHDNIRLIRCLIACEFDMSEEHEANFRGHIVKARKYLGGDVASLVLYKQTLQLTDSTDKAQ</sequence>
<name>A0A8H7WB31_9HELO</name>